<feature type="domain" description="HTH lysR-type" evidence="5">
    <location>
        <begin position="2"/>
        <end position="59"/>
    </location>
</feature>
<dbReference type="PRINTS" id="PR00039">
    <property type="entry name" value="HTHLYSR"/>
</dbReference>
<dbReference type="Proteomes" id="UP000243207">
    <property type="component" value="Chromosome I"/>
</dbReference>
<dbReference type="GO" id="GO:0003700">
    <property type="term" value="F:DNA-binding transcription factor activity"/>
    <property type="evidence" value="ECO:0007669"/>
    <property type="project" value="InterPro"/>
</dbReference>
<dbReference type="Gene3D" id="1.10.10.10">
    <property type="entry name" value="Winged helix-like DNA-binding domain superfamily/Winged helix DNA-binding domain"/>
    <property type="match status" value="1"/>
</dbReference>
<dbReference type="SUPFAM" id="SSF46785">
    <property type="entry name" value="Winged helix' DNA-binding domain"/>
    <property type="match status" value="1"/>
</dbReference>
<dbReference type="EMBL" id="LT629736">
    <property type="protein sequence ID" value="SDS47398.1"/>
    <property type="molecule type" value="Genomic_DNA"/>
</dbReference>
<dbReference type="InterPro" id="IPR000847">
    <property type="entry name" value="LysR_HTH_N"/>
</dbReference>
<dbReference type="SUPFAM" id="SSF53850">
    <property type="entry name" value="Periplasmic binding protein-like II"/>
    <property type="match status" value="1"/>
</dbReference>
<dbReference type="CDD" id="cd00090">
    <property type="entry name" value="HTH_ARSR"/>
    <property type="match status" value="1"/>
</dbReference>
<proteinExistence type="inferred from homology"/>
<evidence type="ECO:0000256" key="2">
    <source>
        <dbReference type="ARBA" id="ARBA00023015"/>
    </source>
</evidence>
<dbReference type="Pfam" id="PF03466">
    <property type="entry name" value="LysR_substrate"/>
    <property type="match status" value="1"/>
</dbReference>
<evidence type="ECO:0000256" key="3">
    <source>
        <dbReference type="ARBA" id="ARBA00023125"/>
    </source>
</evidence>
<accession>A0A1H1SHV1</accession>
<gene>
    <name evidence="6" type="ORF">SAMN05216421_1590</name>
</gene>
<dbReference type="RefSeq" id="WP_093392897.1">
    <property type="nucleotide sequence ID" value="NZ_LT629736.1"/>
</dbReference>
<dbReference type="STRING" id="487184.SAMN05216421_1590"/>
<dbReference type="PROSITE" id="PS50931">
    <property type="entry name" value="HTH_LYSR"/>
    <property type="match status" value="1"/>
</dbReference>
<sequence length="293" mass="31850">MLNPTWLKTLVTLLREGSFQRAAKRLGIAQPTVSLHLKKLEEQVGAQLVERGRAGCRPTARAELLLPYAEQLVMLNERALQALRAEVERVGASSNVGTYLLPPLIRTFLDDGRVGQLELNVASNPDTVSKLLTGEIDIAVTEWWEPVPGFISRPWRYEPLVLIVPAEHELAHAGAISLEHISGFDMLGGEPGSGTGRLLTAYFGKHGVPRVSMHLGNTEAVKEAVKAGLGISIVLASAVAREVQDGSLCAVPLQGLGKQLMVAWRDRGFRRPAMPKFVHHLMESTIGAGRLSQ</sequence>
<evidence type="ECO:0000256" key="4">
    <source>
        <dbReference type="ARBA" id="ARBA00023163"/>
    </source>
</evidence>
<keyword evidence="7" id="KW-1185">Reference proteome</keyword>
<dbReference type="GO" id="GO:0000976">
    <property type="term" value="F:transcription cis-regulatory region binding"/>
    <property type="evidence" value="ECO:0007669"/>
    <property type="project" value="TreeGrafter"/>
</dbReference>
<reference evidence="7" key="1">
    <citation type="submission" date="2016-10" db="EMBL/GenBank/DDBJ databases">
        <authorList>
            <person name="Varghese N."/>
            <person name="Submissions S."/>
        </authorList>
    </citation>
    <scope>NUCLEOTIDE SEQUENCE [LARGE SCALE GENOMIC DNA]</scope>
    <source>
        <strain evidence="7">NRRL B-51270</strain>
    </source>
</reference>
<dbReference type="AlphaFoldDB" id="A0A1H1SHV1"/>
<dbReference type="InterPro" id="IPR011991">
    <property type="entry name" value="ArsR-like_HTH"/>
</dbReference>
<evidence type="ECO:0000313" key="6">
    <source>
        <dbReference type="EMBL" id="SDS47398.1"/>
    </source>
</evidence>
<evidence type="ECO:0000259" key="5">
    <source>
        <dbReference type="PROSITE" id="PS50931"/>
    </source>
</evidence>
<keyword evidence="2" id="KW-0805">Transcription regulation</keyword>
<evidence type="ECO:0000313" key="7">
    <source>
        <dbReference type="Proteomes" id="UP000243207"/>
    </source>
</evidence>
<dbReference type="PANTHER" id="PTHR30126:SF39">
    <property type="entry name" value="HTH-TYPE TRANSCRIPTIONAL REGULATOR CYSL"/>
    <property type="match status" value="1"/>
</dbReference>
<dbReference type="Pfam" id="PF00126">
    <property type="entry name" value="HTH_1"/>
    <property type="match status" value="1"/>
</dbReference>
<keyword evidence="3 6" id="KW-0238">DNA-binding</keyword>
<dbReference type="Gene3D" id="3.40.190.290">
    <property type="match status" value="1"/>
</dbReference>
<name>A0A1H1SHV1_9GAMM</name>
<organism evidence="6 7">
    <name type="scientific">Halopseudomonas xinjiangensis</name>
    <dbReference type="NCBI Taxonomy" id="487184"/>
    <lineage>
        <taxon>Bacteria</taxon>
        <taxon>Pseudomonadati</taxon>
        <taxon>Pseudomonadota</taxon>
        <taxon>Gammaproteobacteria</taxon>
        <taxon>Pseudomonadales</taxon>
        <taxon>Pseudomonadaceae</taxon>
        <taxon>Halopseudomonas</taxon>
    </lineage>
</organism>
<dbReference type="OrthoDB" id="5289754at2"/>
<evidence type="ECO:0000256" key="1">
    <source>
        <dbReference type="ARBA" id="ARBA00009437"/>
    </source>
</evidence>
<dbReference type="InterPro" id="IPR036388">
    <property type="entry name" value="WH-like_DNA-bd_sf"/>
</dbReference>
<comment type="similarity">
    <text evidence="1">Belongs to the LysR transcriptional regulatory family.</text>
</comment>
<dbReference type="InterPro" id="IPR036390">
    <property type="entry name" value="WH_DNA-bd_sf"/>
</dbReference>
<keyword evidence="4" id="KW-0804">Transcription</keyword>
<dbReference type="InterPro" id="IPR005119">
    <property type="entry name" value="LysR_subst-bd"/>
</dbReference>
<protein>
    <submittedName>
        <fullName evidence="6">DNA-binding transcriptional regulator, LysR family</fullName>
    </submittedName>
</protein>
<dbReference type="PANTHER" id="PTHR30126">
    <property type="entry name" value="HTH-TYPE TRANSCRIPTIONAL REGULATOR"/>
    <property type="match status" value="1"/>
</dbReference>